<protein>
    <submittedName>
        <fullName evidence="2">Uncharacterized protein LOC109130419</fullName>
    </submittedName>
</protein>
<dbReference type="Proteomes" id="UP000694864">
    <property type="component" value="Chromosome 18"/>
</dbReference>
<keyword evidence="1" id="KW-1185">Reference proteome</keyword>
<proteinExistence type="predicted"/>
<accession>A0ABM1R8V8</accession>
<evidence type="ECO:0000313" key="1">
    <source>
        <dbReference type="Proteomes" id="UP000694864"/>
    </source>
</evidence>
<dbReference type="GeneID" id="109130419"/>
<gene>
    <name evidence="2" type="primary">LOC109130419</name>
</gene>
<reference evidence="2" key="2">
    <citation type="submission" date="2025-08" db="UniProtKB">
        <authorList>
            <consortium name="RefSeq"/>
        </authorList>
    </citation>
    <scope>IDENTIFICATION</scope>
    <source>
        <tissue evidence="2">Leaf</tissue>
    </source>
</reference>
<evidence type="ECO:0000313" key="2">
    <source>
        <dbReference type="RefSeq" id="XP_019095446.1"/>
    </source>
</evidence>
<organism evidence="1 2">
    <name type="scientific">Camelina sativa</name>
    <name type="common">False flax</name>
    <name type="synonym">Myagrum sativum</name>
    <dbReference type="NCBI Taxonomy" id="90675"/>
    <lineage>
        <taxon>Eukaryota</taxon>
        <taxon>Viridiplantae</taxon>
        <taxon>Streptophyta</taxon>
        <taxon>Embryophyta</taxon>
        <taxon>Tracheophyta</taxon>
        <taxon>Spermatophyta</taxon>
        <taxon>Magnoliopsida</taxon>
        <taxon>eudicotyledons</taxon>
        <taxon>Gunneridae</taxon>
        <taxon>Pentapetalae</taxon>
        <taxon>rosids</taxon>
        <taxon>malvids</taxon>
        <taxon>Brassicales</taxon>
        <taxon>Brassicaceae</taxon>
        <taxon>Camelineae</taxon>
        <taxon>Camelina</taxon>
    </lineage>
</organism>
<sequence length="94" mass="10322">MCLTLIASHLKAPTPRSPIGPSLPPRTASLMSDPNITPRLYSFVQSRRCAVHRLVSHVAEFSPNVSNVTVSFLYIPNTNTLHLSPTKPKTKLVC</sequence>
<dbReference type="RefSeq" id="XP_019095446.1">
    <property type="nucleotide sequence ID" value="XM_019239901.1"/>
</dbReference>
<name>A0ABM1R8V8_CAMSA</name>
<reference evidence="1" key="1">
    <citation type="journal article" date="2014" name="Nat. Commun.">
        <title>The emerging biofuel crop Camelina sativa retains a highly undifferentiated hexaploid genome structure.</title>
        <authorList>
            <person name="Kagale S."/>
            <person name="Koh C."/>
            <person name="Nixon J."/>
            <person name="Bollina V."/>
            <person name="Clarke W.E."/>
            <person name="Tuteja R."/>
            <person name="Spillane C."/>
            <person name="Robinson S.J."/>
            <person name="Links M.G."/>
            <person name="Clarke C."/>
            <person name="Higgins E.E."/>
            <person name="Huebert T."/>
            <person name="Sharpe A.G."/>
            <person name="Parkin I.A."/>
        </authorList>
    </citation>
    <scope>NUCLEOTIDE SEQUENCE [LARGE SCALE GENOMIC DNA]</scope>
    <source>
        <strain evidence="1">cv. DH55</strain>
    </source>
</reference>